<evidence type="ECO:0000313" key="1">
    <source>
        <dbReference type="EMBL" id="EAK8194350.1"/>
    </source>
</evidence>
<accession>A0A1E7P0N4</accession>
<reference evidence="1 3" key="1">
    <citation type="submission" date="2019-04" db="EMBL/GenBank/DDBJ databases">
        <authorList>
            <person name="Ashton P.M."/>
            <person name="Dallman T."/>
            <person name="Nair S."/>
            <person name="De Pinna E."/>
            <person name="Peters T."/>
            <person name="Grant K."/>
        </authorList>
    </citation>
    <scope>NUCLEOTIDE SEQUENCE [LARGE SCALE GENOMIC DNA]</scope>
    <source>
        <strain evidence="1 3">OXC2299</strain>
    </source>
</reference>
<dbReference type="Proteomes" id="UP000421425">
    <property type="component" value="Unassembled WGS sequence"/>
</dbReference>
<protein>
    <submittedName>
        <fullName evidence="2">Phage tail assembly protein</fullName>
    </submittedName>
</protein>
<dbReference type="EMBL" id="AACJKW010000022">
    <property type="protein sequence ID" value="EAK8194350.1"/>
    <property type="molecule type" value="Genomic_DNA"/>
</dbReference>
<sequence length="78" mass="8693">MSKIIKLSNGNEVKFNPPTAGMLRRSMDMQKGEGSRAFYMIGECTNMSLEELDNLSLEDITLLSNELNNYQTPSGSTE</sequence>
<comment type="caution">
    <text evidence="2">The sequence shown here is derived from an EMBL/GenBank/DDBJ whole genome shotgun (WGS) entry which is preliminary data.</text>
</comment>
<evidence type="ECO:0000313" key="4">
    <source>
        <dbReference type="Proteomes" id="UP000421425"/>
    </source>
</evidence>
<reference evidence="2 4" key="2">
    <citation type="submission" date="2019-10" db="EMBL/GenBank/DDBJ databases">
        <authorList>
            <consortium name="PulseNet: The National Subtyping Network for Foodborne Disease Surveillance"/>
            <person name="Tarr C.L."/>
            <person name="Trees E."/>
            <person name="Katz L.S."/>
            <person name="Carleton-Romer H.A."/>
            <person name="Stroika S."/>
            <person name="Kucerova Z."/>
            <person name="Roache K.F."/>
            <person name="Sabol A.L."/>
            <person name="Besser J."/>
            <person name="Gerner-Smidt P."/>
        </authorList>
    </citation>
    <scope>NUCLEOTIDE SEQUENCE [LARGE SCALE GENOMIC DNA]</scope>
    <source>
        <strain evidence="2 4">PNUSAC012091</strain>
    </source>
</reference>
<evidence type="ECO:0000313" key="2">
    <source>
        <dbReference type="EMBL" id="ECZ5738754.1"/>
    </source>
</evidence>
<gene>
    <name evidence="1" type="ORF">E7N58_09465</name>
    <name evidence="2" type="ORF">F8Y55_09075</name>
</gene>
<dbReference type="RefSeq" id="WP_002789979.1">
    <property type="nucleotide sequence ID" value="NZ_AP028400.1"/>
</dbReference>
<organism evidence="2 4">
    <name type="scientific">Campylobacter jejuni</name>
    <dbReference type="NCBI Taxonomy" id="197"/>
    <lineage>
        <taxon>Bacteria</taxon>
        <taxon>Pseudomonadati</taxon>
        <taxon>Campylobacterota</taxon>
        <taxon>Epsilonproteobacteria</taxon>
        <taxon>Campylobacterales</taxon>
        <taxon>Campylobacteraceae</taxon>
        <taxon>Campylobacter</taxon>
    </lineage>
</organism>
<dbReference type="Proteomes" id="UP000358933">
    <property type="component" value="Unassembled WGS sequence"/>
</dbReference>
<proteinExistence type="predicted"/>
<evidence type="ECO:0000313" key="3">
    <source>
        <dbReference type="Proteomes" id="UP000358933"/>
    </source>
</evidence>
<dbReference type="AlphaFoldDB" id="A0A1E7P0N4"/>
<dbReference type="EMBL" id="AALHBX010000023">
    <property type="protein sequence ID" value="ECZ5738754.1"/>
    <property type="molecule type" value="Genomic_DNA"/>
</dbReference>
<name>A0A1E7P0N4_CAMJU</name>